<sequence>MFVVPNRAQELEKQLSDEIYDFLIAATVEANLRANDIVKEIRKSSRYNGEFRQLPHADIQKRYAVIRETVRKNNDGTVIEKVTFEKVRVDGEIMVLRTVTSPNSSMLESTTPWSVPYNENLLRRIVLTSAPSPYLALFYGTSLQDSLAKFSVIRGGTRDLLEFVRGLDEADKPKVCLQARLTGVSPISGSWKQSAT</sequence>
<name>A0A165G126_EXIGL</name>
<protein>
    <submittedName>
        <fullName evidence="1">Uncharacterized protein</fullName>
    </submittedName>
</protein>
<dbReference type="InParanoid" id="A0A165G126"/>
<proteinExistence type="predicted"/>
<accession>A0A165G126</accession>
<reference evidence="1 2" key="1">
    <citation type="journal article" date="2016" name="Mol. Biol. Evol.">
        <title>Comparative Genomics of Early-Diverging Mushroom-Forming Fungi Provides Insights into the Origins of Lignocellulose Decay Capabilities.</title>
        <authorList>
            <person name="Nagy L.G."/>
            <person name="Riley R."/>
            <person name="Tritt A."/>
            <person name="Adam C."/>
            <person name="Daum C."/>
            <person name="Floudas D."/>
            <person name="Sun H."/>
            <person name="Yadav J.S."/>
            <person name="Pangilinan J."/>
            <person name="Larsson K.H."/>
            <person name="Matsuura K."/>
            <person name="Barry K."/>
            <person name="Labutti K."/>
            <person name="Kuo R."/>
            <person name="Ohm R.A."/>
            <person name="Bhattacharya S.S."/>
            <person name="Shirouzu T."/>
            <person name="Yoshinaga Y."/>
            <person name="Martin F.M."/>
            <person name="Grigoriev I.V."/>
            <person name="Hibbett D.S."/>
        </authorList>
    </citation>
    <scope>NUCLEOTIDE SEQUENCE [LARGE SCALE GENOMIC DNA]</scope>
    <source>
        <strain evidence="1 2">HHB12029</strain>
    </source>
</reference>
<evidence type="ECO:0000313" key="2">
    <source>
        <dbReference type="Proteomes" id="UP000077266"/>
    </source>
</evidence>
<dbReference type="Proteomes" id="UP000077266">
    <property type="component" value="Unassembled WGS sequence"/>
</dbReference>
<evidence type="ECO:0000313" key="1">
    <source>
        <dbReference type="EMBL" id="KZV89831.1"/>
    </source>
</evidence>
<dbReference type="EMBL" id="KV426063">
    <property type="protein sequence ID" value="KZV89831.1"/>
    <property type="molecule type" value="Genomic_DNA"/>
</dbReference>
<gene>
    <name evidence="1" type="ORF">EXIGLDRAFT_838281</name>
</gene>
<organism evidence="1 2">
    <name type="scientific">Exidia glandulosa HHB12029</name>
    <dbReference type="NCBI Taxonomy" id="1314781"/>
    <lineage>
        <taxon>Eukaryota</taxon>
        <taxon>Fungi</taxon>
        <taxon>Dikarya</taxon>
        <taxon>Basidiomycota</taxon>
        <taxon>Agaricomycotina</taxon>
        <taxon>Agaricomycetes</taxon>
        <taxon>Auriculariales</taxon>
        <taxon>Exidiaceae</taxon>
        <taxon>Exidia</taxon>
    </lineage>
</organism>
<keyword evidence="2" id="KW-1185">Reference proteome</keyword>
<dbReference type="AlphaFoldDB" id="A0A165G126"/>